<feature type="region of interest" description="Disordered" evidence="1">
    <location>
        <begin position="1"/>
        <end position="26"/>
    </location>
</feature>
<dbReference type="AlphaFoldDB" id="M3A6B2"/>
<dbReference type="HOGENOM" id="CLU_1571327_0_0_1"/>
<feature type="region of interest" description="Disordered" evidence="1">
    <location>
        <begin position="90"/>
        <end position="152"/>
    </location>
</feature>
<keyword evidence="3" id="KW-1185">Reference proteome</keyword>
<proteinExistence type="predicted"/>
<protein>
    <submittedName>
        <fullName evidence="2">Uncharacterized protein</fullName>
    </submittedName>
</protein>
<sequence>MQNYPRSQIVEEGYDPDWPGGDTMFGAIADGDERALSYVARPEKLCSKRQSNAQIWFANAPPVEAIPPPGREGWDEGIFEREKAICPVPEKDLYSGAGDPLEPVAEASRSESESKRKEGNVEEATEAFLQEEKNEEPVESRDSGPLVGEGLALPRGIVGSLKRKKKADSV</sequence>
<dbReference type="OrthoDB" id="3646007at2759"/>
<dbReference type="RefSeq" id="XP_007929191.1">
    <property type="nucleotide sequence ID" value="XM_007931000.1"/>
</dbReference>
<dbReference type="GeneID" id="19337570"/>
<evidence type="ECO:0000313" key="3">
    <source>
        <dbReference type="Proteomes" id="UP000016932"/>
    </source>
</evidence>
<feature type="compositionally biased region" description="Basic and acidic residues" evidence="1">
    <location>
        <begin position="130"/>
        <end position="142"/>
    </location>
</feature>
<name>M3A6B2_PSEFD</name>
<dbReference type="EMBL" id="KB446561">
    <property type="protein sequence ID" value="EME80146.1"/>
    <property type="molecule type" value="Genomic_DNA"/>
</dbReference>
<feature type="compositionally biased region" description="Basic and acidic residues" evidence="1">
    <location>
        <begin position="108"/>
        <end position="120"/>
    </location>
</feature>
<evidence type="ECO:0000256" key="1">
    <source>
        <dbReference type="SAM" id="MobiDB-lite"/>
    </source>
</evidence>
<reference evidence="2 3" key="1">
    <citation type="journal article" date="2012" name="PLoS Pathog.">
        <title>Diverse lifestyles and strategies of plant pathogenesis encoded in the genomes of eighteen Dothideomycetes fungi.</title>
        <authorList>
            <person name="Ohm R.A."/>
            <person name="Feau N."/>
            <person name="Henrissat B."/>
            <person name="Schoch C.L."/>
            <person name="Horwitz B.A."/>
            <person name="Barry K.W."/>
            <person name="Condon B.J."/>
            <person name="Copeland A.C."/>
            <person name="Dhillon B."/>
            <person name="Glaser F."/>
            <person name="Hesse C.N."/>
            <person name="Kosti I."/>
            <person name="LaButti K."/>
            <person name="Lindquist E.A."/>
            <person name="Lucas S."/>
            <person name="Salamov A.A."/>
            <person name="Bradshaw R.E."/>
            <person name="Ciuffetti L."/>
            <person name="Hamelin R.C."/>
            <person name="Kema G.H.J."/>
            <person name="Lawrence C."/>
            <person name="Scott J.A."/>
            <person name="Spatafora J.W."/>
            <person name="Turgeon B.G."/>
            <person name="de Wit P.J.G.M."/>
            <person name="Zhong S."/>
            <person name="Goodwin S.B."/>
            <person name="Grigoriev I.V."/>
        </authorList>
    </citation>
    <scope>NUCLEOTIDE SEQUENCE [LARGE SCALE GENOMIC DNA]</scope>
    <source>
        <strain evidence="2 3">CIRAD86</strain>
    </source>
</reference>
<dbReference type="Proteomes" id="UP000016932">
    <property type="component" value="Unassembled WGS sequence"/>
</dbReference>
<dbReference type="KEGG" id="pfj:MYCFIDRAFT_211980"/>
<organism evidence="2 3">
    <name type="scientific">Pseudocercospora fijiensis (strain CIRAD86)</name>
    <name type="common">Black leaf streak disease fungus</name>
    <name type="synonym">Mycosphaerella fijiensis</name>
    <dbReference type="NCBI Taxonomy" id="383855"/>
    <lineage>
        <taxon>Eukaryota</taxon>
        <taxon>Fungi</taxon>
        <taxon>Dikarya</taxon>
        <taxon>Ascomycota</taxon>
        <taxon>Pezizomycotina</taxon>
        <taxon>Dothideomycetes</taxon>
        <taxon>Dothideomycetidae</taxon>
        <taxon>Mycosphaerellales</taxon>
        <taxon>Mycosphaerellaceae</taxon>
        <taxon>Pseudocercospora</taxon>
    </lineage>
</organism>
<dbReference type="VEuPathDB" id="FungiDB:MYCFIDRAFT_211980"/>
<evidence type="ECO:0000313" key="2">
    <source>
        <dbReference type="EMBL" id="EME80146.1"/>
    </source>
</evidence>
<gene>
    <name evidence="2" type="ORF">MYCFIDRAFT_211980</name>
</gene>
<accession>M3A6B2</accession>